<dbReference type="Proteomes" id="UP000265520">
    <property type="component" value="Unassembled WGS sequence"/>
</dbReference>
<protein>
    <submittedName>
        <fullName evidence="1">Uncharacterized protein</fullName>
    </submittedName>
</protein>
<feature type="non-terminal residue" evidence="1">
    <location>
        <position position="1"/>
    </location>
</feature>
<dbReference type="AlphaFoldDB" id="A0A392UUI6"/>
<dbReference type="EMBL" id="LXQA010974422">
    <property type="protein sequence ID" value="MCI79477.1"/>
    <property type="molecule type" value="Genomic_DNA"/>
</dbReference>
<proteinExistence type="predicted"/>
<sequence>VIRELRADAFPHNRAVNVPVLFLPLCPVLDNGVRPARRRCDYRGYTSGLWPDPI</sequence>
<name>A0A392UUI6_9FABA</name>
<comment type="caution">
    <text evidence="1">The sequence shown here is derived from an EMBL/GenBank/DDBJ whole genome shotgun (WGS) entry which is preliminary data.</text>
</comment>
<accession>A0A392UUI6</accession>
<keyword evidence="2" id="KW-1185">Reference proteome</keyword>
<evidence type="ECO:0000313" key="2">
    <source>
        <dbReference type="Proteomes" id="UP000265520"/>
    </source>
</evidence>
<organism evidence="1 2">
    <name type="scientific">Trifolium medium</name>
    <dbReference type="NCBI Taxonomy" id="97028"/>
    <lineage>
        <taxon>Eukaryota</taxon>
        <taxon>Viridiplantae</taxon>
        <taxon>Streptophyta</taxon>
        <taxon>Embryophyta</taxon>
        <taxon>Tracheophyta</taxon>
        <taxon>Spermatophyta</taxon>
        <taxon>Magnoliopsida</taxon>
        <taxon>eudicotyledons</taxon>
        <taxon>Gunneridae</taxon>
        <taxon>Pentapetalae</taxon>
        <taxon>rosids</taxon>
        <taxon>fabids</taxon>
        <taxon>Fabales</taxon>
        <taxon>Fabaceae</taxon>
        <taxon>Papilionoideae</taxon>
        <taxon>50 kb inversion clade</taxon>
        <taxon>NPAAA clade</taxon>
        <taxon>Hologalegina</taxon>
        <taxon>IRL clade</taxon>
        <taxon>Trifolieae</taxon>
        <taxon>Trifolium</taxon>
    </lineage>
</organism>
<evidence type="ECO:0000313" key="1">
    <source>
        <dbReference type="EMBL" id="MCI79477.1"/>
    </source>
</evidence>
<reference evidence="1 2" key="1">
    <citation type="journal article" date="2018" name="Front. Plant Sci.">
        <title>Red Clover (Trifolium pratense) and Zigzag Clover (T. medium) - A Picture of Genomic Similarities and Differences.</title>
        <authorList>
            <person name="Dluhosova J."/>
            <person name="Istvanek J."/>
            <person name="Nedelnik J."/>
            <person name="Repkova J."/>
        </authorList>
    </citation>
    <scope>NUCLEOTIDE SEQUENCE [LARGE SCALE GENOMIC DNA]</scope>
    <source>
        <strain evidence="2">cv. 10/8</strain>
        <tissue evidence="1">Leaf</tissue>
    </source>
</reference>